<organism evidence="2 3">
    <name type="scientific">Ficus carica</name>
    <name type="common">Common fig</name>
    <dbReference type="NCBI Taxonomy" id="3494"/>
    <lineage>
        <taxon>Eukaryota</taxon>
        <taxon>Viridiplantae</taxon>
        <taxon>Streptophyta</taxon>
        <taxon>Embryophyta</taxon>
        <taxon>Tracheophyta</taxon>
        <taxon>Spermatophyta</taxon>
        <taxon>Magnoliopsida</taxon>
        <taxon>eudicotyledons</taxon>
        <taxon>Gunneridae</taxon>
        <taxon>Pentapetalae</taxon>
        <taxon>rosids</taxon>
        <taxon>fabids</taxon>
        <taxon>Rosales</taxon>
        <taxon>Moraceae</taxon>
        <taxon>Ficeae</taxon>
        <taxon>Ficus</taxon>
    </lineage>
</organism>
<evidence type="ECO:0000259" key="1">
    <source>
        <dbReference type="Pfam" id="PF03732"/>
    </source>
</evidence>
<reference evidence="2" key="1">
    <citation type="submission" date="2023-07" db="EMBL/GenBank/DDBJ databases">
        <title>draft genome sequence of fig (Ficus carica).</title>
        <authorList>
            <person name="Takahashi T."/>
            <person name="Nishimura K."/>
        </authorList>
    </citation>
    <scope>NUCLEOTIDE SEQUENCE</scope>
</reference>
<dbReference type="AlphaFoldDB" id="A0AA88E1Z5"/>
<feature type="domain" description="Retrotransposon gag" evidence="1">
    <location>
        <begin position="161"/>
        <end position="215"/>
    </location>
</feature>
<gene>
    <name evidence="2" type="ORF">TIFTF001_035660</name>
</gene>
<protein>
    <recommendedName>
        <fullName evidence="1">Retrotransposon gag domain-containing protein</fullName>
    </recommendedName>
</protein>
<sequence>MATPENDTPDAFKGLLYPGMENSQELFILRNWIIIMEVTCWVCRTFAHIRIMLDTGKMLGGALTWWWQLAPVNQSVAPEIPNTDSLIPEKPMAPKVHVAPLVVPLAPLVRTPKELYNKFWCMKVPKFEGSTNPIKVDNWLVDLQVILNFLRLNDQEKVLCASFMLRKDARLWWETVQIQWDVSEMTWKDFVDELKEKYFNTEVMEALQDEFNSFHLDILEFLRPNNSLLSQA</sequence>
<keyword evidence="3" id="KW-1185">Reference proteome</keyword>
<name>A0AA88E1Z5_FICCA</name>
<dbReference type="Pfam" id="PF03732">
    <property type="entry name" value="Retrotrans_gag"/>
    <property type="match status" value="1"/>
</dbReference>
<dbReference type="InterPro" id="IPR005162">
    <property type="entry name" value="Retrotrans_gag_dom"/>
</dbReference>
<comment type="caution">
    <text evidence="2">The sequence shown here is derived from an EMBL/GenBank/DDBJ whole genome shotgun (WGS) entry which is preliminary data.</text>
</comment>
<evidence type="ECO:0000313" key="3">
    <source>
        <dbReference type="Proteomes" id="UP001187192"/>
    </source>
</evidence>
<dbReference type="EMBL" id="BTGU01000342">
    <property type="protein sequence ID" value="GMN66597.1"/>
    <property type="molecule type" value="Genomic_DNA"/>
</dbReference>
<proteinExistence type="predicted"/>
<accession>A0AA88E1Z5</accession>
<evidence type="ECO:0000313" key="2">
    <source>
        <dbReference type="EMBL" id="GMN66597.1"/>
    </source>
</evidence>
<dbReference type="Proteomes" id="UP001187192">
    <property type="component" value="Unassembled WGS sequence"/>
</dbReference>